<evidence type="ECO:0000313" key="3">
    <source>
        <dbReference type="Proteomes" id="UP000295264"/>
    </source>
</evidence>
<gene>
    <name evidence="2" type="ORF">DBR06_SOUSAS110391</name>
</gene>
<evidence type="ECO:0000259" key="1">
    <source>
        <dbReference type="Pfam" id="PF02093"/>
    </source>
</evidence>
<feature type="domain" description="Core shell protein Gag P30" evidence="1">
    <location>
        <begin position="10"/>
        <end position="80"/>
    </location>
</feature>
<accession>A0A484GT33</accession>
<dbReference type="InterPro" id="IPR008919">
    <property type="entry name" value="Retrov_capsid_N"/>
</dbReference>
<comment type="caution">
    <text evidence="2">The sequence shown here is derived from an EMBL/GenBank/DDBJ whole genome shotgun (WGS) entry which is preliminary data.</text>
</comment>
<dbReference type="GO" id="GO:0019068">
    <property type="term" value="P:virion assembly"/>
    <property type="evidence" value="ECO:0007669"/>
    <property type="project" value="InterPro"/>
</dbReference>
<dbReference type="Gene3D" id="1.10.375.10">
    <property type="entry name" value="Human Immunodeficiency Virus Type 1 Capsid Protein"/>
    <property type="match status" value="1"/>
</dbReference>
<dbReference type="SUPFAM" id="SSF47943">
    <property type="entry name" value="Retrovirus capsid protein, N-terminal core domain"/>
    <property type="match status" value="1"/>
</dbReference>
<name>A0A484GT33_SOUCH</name>
<dbReference type="Pfam" id="PF02093">
    <property type="entry name" value="Gag_p30"/>
    <property type="match status" value="1"/>
</dbReference>
<dbReference type="EMBL" id="QWLN02004798">
    <property type="protein sequence ID" value="TEA38490.1"/>
    <property type="molecule type" value="Genomic_DNA"/>
</dbReference>
<keyword evidence="3" id="KW-1185">Reference proteome</keyword>
<dbReference type="AlphaFoldDB" id="A0A484GT33"/>
<reference evidence="2 3" key="1">
    <citation type="journal article" date="2018" name="Genomics">
        <title>Molecular footprints of inshore aquatic adaptation in Indo-Pacific humpback dolphin (Sousa chinensis).</title>
        <authorList>
            <person name="Ming Y."/>
            <person name="Jian J."/>
            <person name="Yu F."/>
            <person name="Yu X."/>
            <person name="Wang J."/>
            <person name="Liu W."/>
        </authorList>
    </citation>
    <scope>NUCLEOTIDE SEQUENCE [LARGE SCALE GENOMIC DNA]</scope>
    <source>
        <strain evidence="2">MY-2018</strain>
        <tissue evidence="2">Skin</tissue>
    </source>
</reference>
<feature type="non-terminal residue" evidence="2">
    <location>
        <position position="1"/>
    </location>
</feature>
<feature type="non-terminal residue" evidence="2">
    <location>
        <position position="80"/>
    </location>
</feature>
<protein>
    <recommendedName>
        <fullName evidence="1">Core shell protein Gag P30 domain-containing protein</fullName>
    </recommendedName>
</protein>
<dbReference type="Proteomes" id="UP000295264">
    <property type="component" value="Unassembled WGS sequence"/>
</dbReference>
<dbReference type="InterPro" id="IPR003036">
    <property type="entry name" value="Gag_P30"/>
</dbReference>
<dbReference type="InterPro" id="IPR050462">
    <property type="entry name" value="Retroviral_Gag-Pol_poly"/>
</dbReference>
<dbReference type="PANTHER" id="PTHR33166">
    <property type="entry name" value="GAG_P30 DOMAIN-CONTAINING PROTEIN"/>
    <property type="match status" value="1"/>
</dbReference>
<organism evidence="2 3">
    <name type="scientific">Sousa chinensis</name>
    <name type="common">Indo-pacific humpbacked dolphin</name>
    <name type="synonym">Steno chinensis</name>
    <dbReference type="NCBI Taxonomy" id="103600"/>
    <lineage>
        <taxon>Eukaryota</taxon>
        <taxon>Metazoa</taxon>
        <taxon>Chordata</taxon>
        <taxon>Craniata</taxon>
        <taxon>Vertebrata</taxon>
        <taxon>Euteleostomi</taxon>
        <taxon>Mammalia</taxon>
        <taxon>Eutheria</taxon>
        <taxon>Laurasiatheria</taxon>
        <taxon>Artiodactyla</taxon>
        <taxon>Whippomorpha</taxon>
        <taxon>Cetacea</taxon>
        <taxon>Odontoceti</taxon>
        <taxon>Delphinidae</taxon>
        <taxon>Sousa</taxon>
    </lineage>
</organism>
<proteinExistence type="predicted"/>
<evidence type="ECO:0000313" key="2">
    <source>
        <dbReference type="EMBL" id="TEA38490.1"/>
    </source>
</evidence>
<sequence length="80" mass="9115">QPKHFGMGGETVPNQEPCWNCNSQDGTETRKQMIQCVLEGMRKYIKKPINYEKVKGVTQEGQENPALFQGQLVEAFRTLT</sequence>